<name>A0A7I4Z6A6_HAECO</name>
<dbReference type="WBParaSite" id="HCON_00180010-00001">
    <property type="protein sequence ID" value="HCON_00180010-00001"/>
    <property type="gene ID" value="HCON_00180010"/>
</dbReference>
<accession>A0A7I4Z6A6</accession>
<dbReference type="GO" id="GO:0006508">
    <property type="term" value="P:proteolysis"/>
    <property type="evidence" value="ECO:0007669"/>
    <property type="project" value="InterPro"/>
</dbReference>
<feature type="region of interest" description="Disordered" evidence="1">
    <location>
        <begin position="122"/>
        <end position="160"/>
    </location>
</feature>
<evidence type="ECO:0000313" key="2">
    <source>
        <dbReference type="Proteomes" id="UP000025227"/>
    </source>
</evidence>
<sequence length="160" mass="17918">MAVKLNQPALSQHVLQIASALIFNEIELDYQTVTLLLDSGAQRSFIKSSLGTSLKLATLGTTSFTTVGMGELQESFESDEVRVMLKVVIAERSCGIYPFSRRKANNYYKDCRSVRGRQKIHKRKEDRGCTNEPPSDECITRHTHRTGSSPSNSRSYRCIG</sequence>
<dbReference type="InterPro" id="IPR021109">
    <property type="entry name" value="Peptidase_aspartic_dom_sf"/>
</dbReference>
<dbReference type="Proteomes" id="UP000025227">
    <property type="component" value="Unplaced"/>
</dbReference>
<reference evidence="3" key="1">
    <citation type="submission" date="2020-12" db="UniProtKB">
        <authorList>
            <consortium name="WormBaseParasite"/>
        </authorList>
    </citation>
    <scope>IDENTIFICATION</scope>
    <source>
        <strain evidence="3">MHco3</strain>
    </source>
</reference>
<evidence type="ECO:0000313" key="3">
    <source>
        <dbReference type="WBParaSite" id="HCON_00180010-00001"/>
    </source>
</evidence>
<dbReference type="PROSITE" id="PS00141">
    <property type="entry name" value="ASP_PROTEASE"/>
    <property type="match status" value="1"/>
</dbReference>
<protein>
    <submittedName>
        <fullName evidence="3">Peptidase A2 domain-containing protein</fullName>
    </submittedName>
</protein>
<organism evidence="2 3">
    <name type="scientific">Haemonchus contortus</name>
    <name type="common">Barber pole worm</name>
    <dbReference type="NCBI Taxonomy" id="6289"/>
    <lineage>
        <taxon>Eukaryota</taxon>
        <taxon>Metazoa</taxon>
        <taxon>Ecdysozoa</taxon>
        <taxon>Nematoda</taxon>
        <taxon>Chromadorea</taxon>
        <taxon>Rhabditida</taxon>
        <taxon>Rhabditina</taxon>
        <taxon>Rhabditomorpha</taxon>
        <taxon>Strongyloidea</taxon>
        <taxon>Trichostrongylidae</taxon>
        <taxon>Haemonchus</taxon>
    </lineage>
</organism>
<dbReference type="Gene3D" id="2.40.70.10">
    <property type="entry name" value="Acid Proteases"/>
    <property type="match status" value="1"/>
</dbReference>
<dbReference type="OrthoDB" id="5874698at2759"/>
<dbReference type="GO" id="GO:0004190">
    <property type="term" value="F:aspartic-type endopeptidase activity"/>
    <property type="evidence" value="ECO:0007669"/>
    <property type="project" value="InterPro"/>
</dbReference>
<feature type="compositionally biased region" description="Polar residues" evidence="1">
    <location>
        <begin position="146"/>
        <end position="160"/>
    </location>
</feature>
<proteinExistence type="predicted"/>
<dbReference type="InterPro" id="IPR001969">
    <property type="entry name" value="Aspartic_peptidase_AS"/>
</dbReference>
<evidence type="ECO:0000256" key="1">
    <source>
        <dbReference type="SAM" id="MobiDB-lite"/>
    </source>
</evidence>
<keyword evidence="2" id="KW-1185">Reference proteome</keyword>
<dbReference type="AlphaFoldDB" id="A0A7I4Z6A6"/>